<dbReference type="GO" id="GO:0009279">
    <property type="term" value="C:cell outer membrane"/>
    <property type="evidence" value="ECO:0007669"/>
    <property type="project" value="UniProtKB-SubCell"/>
</dbReference>
<organism evidence="9">
    <name type="scientific">Borrelia coriaceae ATCC 43381</name>
    <dbReference type="NCBI Taxonomy" id="1408429"/>
    <lineage>
        <taxon>Bacteria</taxon>
        <taxon>Pseudomonadati</taxon>
        <taxon>Spirochaetota</taxon>
        <taxon>Spirochaetia</taxon>
        <taxon>Spirochaetales</taxon>
        <taxon>Borreliaceae</taxon>
        <taxon>Borrelia</taxon>
    </lineage>
</organism>
<proteinExistence type="predicted"/>
<sequence>MLVMIQVLLTSLMVMLVLKESPLQLVQVNYLVVIVLILQANAAKAAKDAAKAVGAVTGADILQAISTGISGKAAVLAKNSEANSNVTAANGATDATIAGAIALRAMAKNGKFAGPSSKSDAVAAAVKGAAISAVTKALNTLNIAIRKTIDEGLKTVKDAMNINANVTPVTTEADATVK</sequence>
<evidence type="ECO:0000256" key="2">
    <source>
        <dbReference type="ARBA" id="ARBA00004459"/>
    </source>
</evidence>
<evidence type="ECO:0000256" key="7">
    <source>
        <dbReference type="ARBA" id="ARBA00023288"/>
    </source>
</evidence>
<comment type="subcellular location">
    <subcellularLocation>
        <location evidence="2 8">Cell outer membrane</location>
        <topology evidence="2 8">Lipid-anchor</topology>
    </subcellularLocation>
</comment>
<dbReference type="AlphaFoldDB" id="W5SWN2"/>
<evidence type="ECO:0000256" key="8">
    <source>
        <dbReference type="RuleBase" id="RU363105"/>
    </source>
</evidence>
<keyword evidence="7 8" id="KW-0449">Lipoprotein</keyword>
<evidence type="ECO:0000256" key="1">
    <source>
        <dbReference type="ARBA" id="ARBA00003932"/>
    </source>
</evidence>
<keyword evidence="4 8" id="KW-0472">Membrane</keyword>
<dbReference type="SUPFAM" id="SSF74748">
    <property type="entry name" value="Variable surface antigen VlsE"/>
    <property type="match status" value="1"/>
</dbReference>
<keyword evidence="6 8" id="KW-0998">Cell outer membrane</keyword>
<evidence type="ECO:0000256" key="6">
    <source>
        <dbReference type="ARBA" id="ARBA00023237"/>
    </source>
</evidence>
<keyword evidence="9" id="KW-0614">Plasmid</keyword>
<geneLocation type="plasmid" evidence="9">
    <name>unnamed</name>
</geneLocation>
<evidence type="ECO:0000256" key="3">
    <source>
        <dbReference type="ARBA" id="ARBA00022729"/>
    </source>
</evidence>
<keyword evidence="3" id="KW-0732">Signal</keyword>
<dbReference type="Pfam" id="PF00921">
    <property type="entry name" value="Lipoprotein_2"/>
    <property type="match status" value="1"/>
</dbReference>
<dbReference type="EMBL" id="CP005750">
    <property type="protein sequence ID" value="AHH11330.1"/>
    <property type="molecule type" value="Genomic_DNA"/>
</dbReference>
<evidence type="ECO:0000313" key="9">
    <source>
        <dbReference type="EMBL" id="AHH11330.1"/>
    </source>
</evidence>
<evidence type="ECO:0000256" key="4">
    <source>
        <dbReference type="ARBA" id="ARBA00023136"/>
    </source>
</evidence>
<reference evidence="9" key="1">
    <citation type="submission" date="2013-04" db="EMBL/GenBank/DDBJ databases">
        <title>Comparative Genomics of Relapsing Fever Spirochetes.</title>
        <authorList>
            <person name="Schwan T.G."/>
            <person name="Raffel S.J."/>
            <person name="Porcella S.F."/>
            <person name="Martens C.A."/>
            <person name="Bruno D.P."/>
            <person name="Ricklefs S.M."/>
            <person name="Barbian K.B."/>
        </authorList>
    </citation>
    <scope>NUCLEOTIDE SEQUENCE</scope>
    <source>
        <strain evidence="9">Co53</strain>
        <plasmid evidence="9">unnamed</plasmid>
    </source>
</reference>
<name>W5SWN2_9SPIR</name>
<gene>
    <name evidence="9" type="ORF">BCO_0013601</name>
</gene>
<comment type="function">
    <text evidence="1 8">The Vlp and Vsp proteins are antigenically distinct proteins, only one vlp or vsp gene is transcriptionally active at any one time. Switching between these genes is a mechanism of host immune response evasion.</text>
</comment>
<dbReference type="HOGENOM" id="CLU_129159_1_0_12"/>
<dbReference type="InterPro" id="IPR000680">
    <property type="entry name" value="Borrelia_lipo"/>
</dbReference>
<evidence type="ECO:0000256" key="5">
    <source>
        <dbReference type="ARBA" id="ARBA00023139"/>
    </source>
</evidence>
<protein>
    <recommendedName>
        <fullName evidence="8">Variable large protein</fullName>
    </recommendedName>
</protein>
<accession>W5SWN2</accession>
<keyword evidence="5 8" id="KW-0564">Palmitate</keyword>